<protein>
    <submittedName>
        <fullName evidence="1">Uncharacterized protein</fullName>
    </submittedName>
</protein>
<dbReference type="EMBL" id="QMEY01000014">
    <property type="protein sequence ID" value="RBQ16964.1"/>
    <property type="molecule type" value="Genomic_DNA"/>
</dbReference>
<name>A0A366LUI5_9ACTN</name>
<proteinExistence type="predicted"/>
<accession>A0A366LUI5</accession>
<comment type="caution">
    <text evidence="1">The sequence shown here is derived from an EMBL/GenBank/DDBJ whole genome shotgun (WGS) entry which is preliminary data.</text>
</comment>
<dbReference type="Proteomes" id="UP000253303">
    <property type="component" value="Unassembled WGS sequence"/>
</dbReference>
<keyword evidence="2" id="KW-1185">Reference proteome</keyword>
<reference evidence="1 2" key="1">
    <citation type="submission" date="2018-06" db="EMBL/GenBank/DDBJ databases">
        <title>Sphaerisporangium craniellae sp. nov., isolated from a marine sponge in the South China Sea.</title>
        <authorList>
            <person name="Li L."/>
        </authorList>
    </citation>
    <scope>NUCLEOTIDE SEQUENCE [LARGE SCALE GENOMIC DNA]</scope>
    <source>
        <strain evidence="1 2">LHW63015</strain>
    </source>
</reference>
<organism evidence="1 2">
    <name type="scientific">Spongiactinospora rosea</name>
    <dbReference type="NCBI Taxonomy" id="2248750"/>
    <lineage>
        <taxon>Bacteria</taxon>
        <taxon>Bacillati</taxon>
        <taxon>Actinomycetota</taxon>
        <taxon>Actinomycetes</taxon>
        <taxon>Streptosporangiales</taxon>
        <taxon>Streptosporangiaceae</taxon>
        <taxon>Spongiactinospora</taxon>
    </lineage>
</organism>
<sequence>MAKSKRVRAGTVWAKATATPQQMTIDTGDGETLTCNGPGAAYDLARPPERQKTTCSHLYERPAHAYRVTVSVTWGGSWRGSGGTGGTLPPITRSITFPVRIVEAQALVVRR</sequence>
<evidence type="ECO:0000313" key="1">
    <source>
        <dbReference type="EMBL" id="RBQ16964.1"/>
    </source>
</evidence>
<evidence type="ECO:0000313" key="2">
    <source>
        <dbReference type="Proteomes" id="UP000253303"/>
    </source>
</evidence>
<dbReference type="AlphaFoldDB" id="A0A366LUI5"/>
<gene>
    <name evidence="1" type="ORF">DP939_28345</name>
</gene>